<dbReference type="OrthoDB" id="8055872at2"/>
<dbReference type="Gene3D" id="3.60.21.10">
    <property type="match status" value="1"/>
</dbReference>
<evidence type="ECO:0000313" key="4">
    <source>
        <dbReference type="Proteomes" id="UP000315017"/>
    </source>
</evidence>
<dbReference type="InterPro" id="IPR004843">
    <property type="entry name" value="Calcineurin-like_PHP"/>
</dbReference>
<dbReference type="AlphaFoldDB" id="A0A517YKH9"/>
<organism evidence="3 4">
    <name type="scientific">Anatilimnocola aggregata</name>
    <dbReference type="NCBI Taxonomy" id="2528021"/>
    <lineage>
        <taxon>Bacteria</taxon>
        <taxon>Pseudomonadati</taxon>
        <taxon>Planctomycetota</taxon>
        <taxon>Planctomycetia</taxon>
        <taxon>Pirellulales</taxon>
        <taxon>Pirellulaceae</taxon>
        <taxon>Anatilimnocola</taxon>
    </lineage>
</organism>
<dbReference type="EMBL" id="CP036274">
    <property type="protein sequence ID" value="QDU30720.1"/>
    <property type="molecule type" value="Genomic_DNA"/>
</dbReference>
<reference evidence="3 4" key="1">
    <citation type="submission" date="2019-02" db="EMBL/GenBank/DDBJ databases">
        <title>Deep-cultivation of Planctomycetes and their phenomic and genomic characterization uncovers novel biology.</title>
        <authorList>
            <person name="Wiegand S."/>
            <person name="Jogler M."/>
            <person name="Boedeker C."/>
            <person name="Pinto D."/>
            <person name="Vollmers J."/>
            <person name="Rivas-Marin E."/>
            <person name="Kohn T."/>
            <person name="Peeters S.H."/>
            <person name="Heuer A."/>
            <person name="Rast P."/>
            <person name="Oberbeckmann S."/>
            <person name="Bunk B."/>
            <person name="Jeske O."/>
            <person name="Meyerdierks A."/>
            <person name="Storesund J.E."/>
            <person name="Kallscheuer N."/>
            <person name="Luecker S."/>
            <person name="Lage O.M."/>
            <person name="Pohl T."/>
            <person name="Merkel B.J."/>
            <person name="Hornburger P."/>
            <person name="Mueller R.-W."/>
            <person name="Bruemmer F."/>
            <person name="Labrenz M."/>
            <person name="Spormann A.M."/>
            <person name="Op den Camp H."/>
            <person name="Overmann J."/>
            <person name="Amann R."/>
            <person name="Jetten M.S.M."/>
            <person name="Mascher T."/>
            <person name="Medema M.H."/>
            <person name="Devos D.P."/>
            <person name="Kaster A.-K."/>
            <person name="Ovreas L."/>
            <person name="Rohde M."/>
            <person name="Galperin M.Y."/>
            <person name="Jogler C."/>
        </authorList>
    </citation>
    <scope>NUCLEOTIDE SEQUENCE [LARGE SCALE GENOMIC DNA]</scope>
    <source>
        <strain evidence="3 4">ETA_A8</strain>
    </source>
</reference>
<dbReference type="Proteomes" id="UP000315017">
    <property type="component" value="Chromosome"/>
</dbReference>
<evidence type="ECO:0000256" key="1">
    <source>
        <dbReference type="SAM" id="SignalP"/>
    </source>
</evidence>
<evidence type="ECO:0000313" key="3">
    <source>
        <dbReference type="EMBL" id="QDU30720.1"/>
    </source>
</evidence>
<accession>A0A517YKH9</accession>
<feature type="domain" description="Calcineurin-like phosphoesterase" evidence="2">
    <location>
        <begin position="32"/>
        <end position="264"/>
    </location>
</feature>
<feature type="signal peptide" evidence="1">
    <location>
        <begin position="1"/>
        <end position="27"/>
    </location>
</feature>
<dbReference type="SUPFAM" id="SSF56300">
    <property type="entry name" value="Metallo-dependent phosphatases"/>
    <property type="match status" value="1"/>
</dbReference>
<dbReference type="InterPro" id="IPR029052">
    <property type="entry name" value="Metallo-depent_PP-like"/>
</dbReference>
<protein>
    <recommendedName>
        <fullName evidence="2">Calcineurin-like phosphoesterase domain-containing protein</fullName>
    </recommendedName>
</protein>
<gene>
    <name evidence="3" type="ORF">ETAA8_58680</name>
</gene>
<dbReference type="Pfam" id="PF00149">
    <property type="entry name" value="Metallophos"/>
    <property type="match status" value="1"/>
</dbReference>
<keyword evidence="1" id="KW-0732">Signal</keyword>
<dbReference type="KEGG" id="aagg:ETAA8_58680"/>
<dbReference type="GO" id="GO:0016787">
    <property type="term" value="F:hydrolase activity"/>
    <property type="evidence" value="ECO:0007669"/>
    <property type="project" value="InterPro"/>
</dbReference>
<evidence type="ECO:0000259" key="2">
    <source>
        <dbReference type="Pfam" id="PF00149"/>
    </source>
</evidence>
<dbReference type="RefSeq" id="WP_145096647.1">
    <property type="nucleotide sequence ID" value="NZ_CP036274.1"/>
</dbReference>
<proteinExistence type="predicted"/>
<feature type="chain" id="PRO_5021813808" description="Calcineurin-like phosphoesterase domain-containing protein" evidence="1">
    <location>
        <begin position="28"/>
        <end position="342"/>
    </location>
</feature>
<name>A0A517YKH9_9BACT</name>
<keyword evidence="4" id="KW-1185">Reference proteome</keyword>
<sequence precursor="true">MLKPLRALTRSNLLLLAITAVVSPLTAAEPFTFIVTSDSHYEAVEKVERNDRNRVTIERMNSIAEQSWPEKIGGGKIGKPLGVLVLGDLIDDGDKNGETEIEWQHFEKQFGLDGTDGLLKFPVFEGWGNHDGPPEKFIKQRRSVQAEIKRRNLLRLEKKLITAVSPNGLHYSWDWNGVHFIQTNLYPADKQNAKVRYSLPWHDPQMALQFVKDDLAAQVGNSGRPVVIVAHCGFDTDWWVAEDWTAFYQAVKPYNVIAYCYGHSGTGYRKWQPTAEDRPLDGVNTGQTEKGFFVVEVSEQRMRLGYHVKMDPAILENPTWTWKFLLEKPIVHSASGPPKSPQ</sequence>